<dbReference type="Proteomes" id="UP000289166">
    <property type="component" value="Unassembled WGS sequence"/>
</dbReference>
<organism evidence="3 4">
    <name type="scientific">Acetivibrio mesophilus</name>
    <dbReference type="NCBI Taxonomy" id="2487273"/>
    <lineage>
        <taxon>Bacteria</taxon>
        <taxon>Bacillati</taxon>
        <taxon>Bacillota</taxon>
        <taxon>Clostridia</taxon>
        <taxon>Eubacteriales</taxon>
        <taxon>Oscillospiraceae</taxon>
        <taxon>Acetivibrio</taxon>
    </lineage>
</organism>
<keyword evidence="3" id="KW-0378">Hydrolase</keyword>
<dbReference type="SUPFAM" id="SSF51445">
    <property type="entry name" value="(Trans)glycosidases"/>
    <property type="match status" value="1"/>
</dbReference>
<dbReference type="PANTHER" id="PTHR46066:SF2">
    <property type="entry name" value="CHITINASE DOMAIN-CONTAINING PROTEIN 1"/>
    <property type="match status" value="1"/>
</dbReference>
<dbReference type="InterPro" id="IPR036582">
    <property type="entry name" value="Mao_N_sf"/>
</dbReference>
<dbReference type="Gene3D" id="3.10.50.10">
    <property type="match status" value="1"/>
</dbReference>
<keyword evidence="1" id="KW-0472">Membrane</keyword>
<accession>A0A4Q0I340</accession>
<dbReference type="EMBL" id="RLII01000024">
    <property type="protein sequence ID" value="RXE58105.1"/>
    <property type="molecule type" value="Genomic_DNA"/>
</dbReference>
<dbReference type="SMART" id="SM00636">
    <property type="entry name" value="Glyco_18"/>
    <property type="match status" value="1"/>
</dbReference>
<reference evidence="4" key="1">
    <citation type="submission" date="2018-11" db="EMBL/GenBank/DDBJ databases">
        <title>Genome sequencing of a novel mesophilic and cellulolytic organism within the genus Hungateiclostridium.</title>
        <authorList>
            <person name="Rettenmaier R."/>
            <person name="Liebl W."/>
            <person name="Zverlov V."/>
        </authorList>
    </citation>
    <scope>NUCLEOTIDE SEQUENCE [LARGE SCALE GENOMIC DNA]</scope>
    <source>
        <strain evidence="4">N2K1</strain>
    </source>
</reference>
<dbReference type="InterPro" id="IPR011583">
    <property type="entry name" value="Chitinase_II/V-like_cat"/>
</dbReference>
<gene>
    <name evidence="3" type="ORF">EFD62_13890</name>
</gene>
<dbReference type="Pfam" id="PF07833">
    <property type="entry name" value="Cu_amine_oxidN1"/>
    <property type="match status" value="1"/>
</dbReference>
<dbReference type="SUPFAM" id="SSF55383">
    <property type="entry name" value="Copper amine oxidase, domain N"/>
    <property type="match status" value="1"/>
</dbReference>
<keyword evidence="4" id="KW-1185">Reference proteome</keyword>
<sequence length="582" mass="67614">MKKKIIGCFVIVLLLALVAIIPVGYYLYFKPNDNVVPAFLEGELVLLVEGDRVVSKNGPKLMEGEILLPFDVVKEYFDPHIFWDEALGKVTITTKDRVIRMKTDNLNAIVNNEPITLNIPVTVENEVVYIPIEFLAEFYGIEVSYIQESNVIIIDYKNSIRQIAEPIQPEAVVRKGRSIREPIIRKFDLTSGGTSENTLRIFEEYDKWYKVRTWDGAIGYIEKRFVVVKRMIVEEFLEQKDPKPAWMPPKGKINLAWDMIYSRREDHASLGEMKGLDVISPTWFQVKNDKGELINRAYSKYVDWAHGEGYQVWALLSNDFTDTDMTSRLLNNTDARDNLIKEILAYAALYKLDGINIDFENMYNSDRDVFTQFVREISPLLREQGLVVSVDVNDIKCYDKRALSQPVDYIMYMSYDQHWSTSPVAGSVAQVSWQEKILKRVLEEEGVPREKLLLGIPFYTRLWKETTDASGKKKLTSSALTMKQAKNNIIENKAKVEWDEESGQFYAEYTKDNTYYRLWLEDANSINLKASLAQKYRLAGTCAWSIYFVSEDIWDVLNRNLKEIESYQEWLNQNRDNQYKFP</sequence>
<evidence type="ECO:0000313" key="3">
    <source>
        <dbReference type="EMBL" id="RXE58105.1"/>
    </source>
</evidence>
<dbReference type="PANTHER" id="PTHR46066">
    <property type="entry name" value="CHITINASE DOMAIN-CONTAINING PROTEIN 1 FAMILY MEMBER"/>
    <property type="match status" value="1"/>
</dbReference>
<dbReference type="InterPro" id="IPR001223">
    <property type="entry name" value="Glyco_hydro18_cat"/>
</dbReference>
<keyword evidence="1" id="KW-0812">Transmembrane</keyword>
<dbReference type="Gene3D" id="2.30.30.40">
    <property type="entry name" value="SH3 Domains"/>
    <property type="match status" value="1"/>
</dbReference>
<evidence type="ECO:0000256" key="1">
    <source>
        <dbReference type="SAM" id="Phobius"/>
    </source>
</evidence>
<dbReference type="OrthoDB" id="9775889at2"/>
<dbReference type="GO" id="GO:0016787">
    <property type="term" value="F:hydrolase activity"/>
    <property type="evidence" value="ECO:0007669"/>
    <property type="project" value="UniProtKB-KW"/>
</dbReference>
<dbReference type="RefSeq" id="WP_128706299.1">
    <property type="nucleotide sequence ID" value="NZ_RLII01000024.1"/>
</dbReference>
<dbReference type="InterPro" id="IPR029070">
    <property type="entry name" value="Chitinase_insertion_sf"/>
</dbReference>
<feature type="transmembrane region" description="Helical" evidence="1">
    <location>
        <begin position="7"/>
        <end position="28"/>
    </location>
</feature>
<evidence type="ECO:0000313" key="4">
    <source>
        <dbReference type="Proteomes" id="UP000289166"/>
    </source>
</evidence>
<dbReference type="Gene3D" id="3.30.457.10">
    <property type="entry name" value="Copper amine oxidase-like, N-terminal domain"/>
    <property type="match status" value="1"/>
</dbReference>
<dbReference type="PROSITE" id="PS51910">
    <property type="entry name" value="GH18_2"/>
    <property type="match status" value="1"/>
</dbReference>
<dbReference type="InterPro" id="IPR012854">
    <property type="entry name" value="Cu_amine_oxidase-like_N"/>
</dbReference>
<name>A0A4Q0I340_9FIRM</name>
<dbReference type="AlphaFoldDB" id="A0A4Q0I340"/>
<feature type="domain" description="GH18" evidence="2">
    <location>
        <begin position="251"/>
        <end position="564"/>
    </location>
</feature>
<keyword evidence="1" id="KW-1133">Transmembrane helix</keyword>
<dbReference type="GO" id="GO:0005975">
    <property type="term" value="P:carbohydrate metabolic process"/>
    <property type="evidence" value="ECO:0007669"/>
    <property type="project" value="InterPro"/>
</dbReference>
<dbReference type="InterPro" id="IPR017853">
    <property type="entry name" value="GH"/>
</dbReference>
<dbReference type="Pfam" id="PF00704">
    <property type="entry name" value="Glyco_hydro_18"/>
    <property type="match status" value="1"/>
</dbReference>
<protein>
    <submittedName>
        <fullName evidence="3">Glycoside hydrolase</fullName>
    </submittedName>
</protein>
<dbReference type="Gene3D" id="3.20.20.80">
    <property type="entry name" value="Glycosidases"/>
    <property type="match status" value="1"/>
</dbReference>
<dbReference type="GO" id="GO:0008061">
    <property type="term" value="F:chitin binding"/>
    <property type="evidence" value="ECO:0007669"/>
    <property type="project" value="InterPro"/>
</dbReference>
<evidence type="ECO:0000259" key="2">
    <source>
        <dbReference type="PROSITE" id="PS51910"/>
    </source>
</evidence>
<comment type="caution">
    <text evidence="3">The sequence shown here is derived from an EMBL/GenBank/DDBJ whole genome shotgun (WGS) entry which is preliminary data.</text>
</comment>
<proteinExistence type="predicted"/>